<evidence type="ECO:0000313" key="3">
    <source>
        <dbReference type="EMBL" id="CRL45018.1"/>
    </source>
</evidence>
<dbReference type="PANTHER" id="PTHR45947">
    <property type="entry name" value="SULFOQUINOVOSYL TRANSFERASE SQD2"/>
    <property type="match status" value="1"/>
</dbReference>
<reference evidence="3 4" key="1">
    <citation type="submission" date="2015-05" db="EMBL/GenBank/DDBJ databases">
        <authorList>
            <person name="Goodhead I."/>
        </authorList>
    </citation>
    <scope>NUCLEOTIDE SEQUENCE [LARGE SCALE GENOMIC DNA]</scope>
    <source>
        <strain evidence="4">morsitans</strain>
    </source>
</reference>
<organism evidence="3 4">
    <name type="scientific">Sodalis glossinidius (strain morsitans)</name>
    <dbReference type="NCBI Taxonomy" id="343509"/>
    <lineage>
        <taxon>Bacteria</taxon>
        <taxon>Pseudomonadati</taxon>
        <taxon>Pseudomonadota</taxon>
        <taxon>Gammaproteobacteria</taxon>
        <taxon>Enterobacterales</taxon>
        <taxon>Bruguierivoracaceae</taxon>
        <taxon>Sodalis</taxon>
    </lineage>
</organism>
<evidence type="ECO:0000259" key="2">
    <source>
        <dbReference type="Pfam" id="PF13439"/>
    </source>
</evidence>
<dbReference type="GO" id="GO:0016757">
    <property type="term" value="F:glycosyltransferase activity"/>
    <property type="evidence" value="ECO:0007669"/>
    <property type="project" value="InterPro"/>
</dbReference>
<dbReference type="AlphaFoldDB" id="A0A193QIT5"/>
<feature type="domain" description="Glycosyl transferase family 1" evidence="1">
    <location>
        <begin position="189"/>
        <end position="350"/>
    </location>
</feature>
<dbReference type="Proteomes" id="UP000245838">
    <property type="component" value="Chromosome sggmmb4_Chromosome"/>
</dbReference>
<dbReference type="InterPro" id="IPR028098">
    <property type="entry name" value="Glyco_trans_4-like_N"/>
</dbReference>
<evidence type="ECO:0000259" key="1">
    <source>
        <dbReference type="Pfam" id="PF00534"/>
    </source>
</evidence>
<evidence type="ECO:0000313" key="4">
    <source>
        <dbReference type="Proteomes" id="UP000245838"/>
    </source>
</evidence>
<name>A0A193QIT5_SODGM</name>
<feature type="domain" description="Glycosyltransferase subfamily 4-like N-terminal" evidence="2">
    <location>
        <begin position="19"/>
        <end position="177"/>
    </location>
</feature>
<dbReference type="Pfam" id="PF00534">
    <property type="entry name" value="Glycos_transf_1"/>
    <property type="match status" value="1"/>
</dbReference>
<dbReference type="EMBL" id="LN854557">
    <property type="protein sequence ID" value="CRL45018.1"/>
    <property type="molecule type" value="Genomic_DNA"/>
</dbReference>
<dbReference type="SUPFAM" id="SSF53756">
    <property type="entry name" value="UDP-Glycosyltransferase/glycogen phosphorylase"/>
    <property type="match status" value="1"/>
</dbReference>
<dbReference type="CDD" id="cd03795">
    <property type="entry name" value="GT4_WfcD-like"/>
    <property type="match status" value="1"/>
</dbReference>
<protein>
    <submittedName>
        <fullName evidence="3">Alpha-D-kanosaminyltransferase</fullName>
    </submittedName>
</protein>
<accession>A0A193QIT5</accession>
<proteinExistence type="predicted"/>
<dbReference type="InterPro" id="IPR001296">
    <property type="entry name" value="Glyco_trans_1"/>
</dbReference>
<sequence>MWSMLKVLHFYKTYYPDSYGGIEQVIFQLCEGAPTYGIDATVLALSPRGHGALMQLGQHHTAYSAVNFEFASTPFSFGAIARFRQLAAQADVVHFHFPYPFMDMVHFLAANTKPTVVSYHSDIVKQKFILRMYTPLMRHFFGDVDRIVASSPNYVATSPVLQRYQSKVSVIPFGLDRASYPPQDKAREAQWRSRFDERFFLFIGAFRYYKGLDTLVEAARGAPYPIVLIGVGPMEAELKKRCAELGLKNMHFLGALPDVDKAALLESCYGVVFPSHLRSEAFGITLLEGAMYGKPLISCEIGTGTTYVNVHRQTGLVVPPASPAELADAMRQLWQDSALARSYGEQARERFNALFTSTRMVSSYADIYRELAGHD</sequence>
<gene>
    <name evidence="3" type="primary">kanE_2</name>
    <name evidence="3" type="ORF">SGGMMB4_02488</name>
</gene>
<dbReference type="PANTHER" id="PTHR45947:SF3">
    <property type="entry name" value="SULFOQUINOVOSYL TRANSFERASE SQD2"/>
    <property type="match status" value="1"/>
</dbReference>
<keyword evidence="3" id="KW-0808">Transferase</keyword>
<dbReference type="Gene3D" id="3.40.50.2000">
    <property type="entry name" value="Glycogen Phosphorylase B"/>
    <property type="match status" value="2"/>
</dbReference>
<dbReference type="InterPro" id="IPR050194">
    <property type="entry name" value="Glycosyltransferase_grp1"/>
</dbReference>
<dbReference type="Pfam" id="PF13439">
    <property type="entry name" value="Glyco_transf_4"/>
    <property type="match status" value="1"/>
</dbReference>